<dbReference type="GO" id="GO:0032259">
    <property type="term" value="P:methylation"/>
    <property type="evidence" value="ECO:0007669"/>
    <property type="project" value="UniProtKB-KW"/>
</dbReference>
<proteinExistence type="predicted"/>
<dbReference type="Proteomes" id="UP001315686">
    <property type="component" value="Unassembled WGS sequence"/>
</dbReference>
<accession>A0AAP2CN99</accession>
<dbReference type="Pfam" id="PF13649">
    <property type="entry name" value="Methyltransf_25"/>
    <property type="match status" value="1"/>
</dbReference>
<evidence type="ECO:0000313" key="2">
    <source>
        <dbReference type="EMBL" id="MBT0957429.1"/>
    </source>
</evidence>
<keyword evidence="3" id="KW-1185">Reference proteome</keyword>
<comment type="caution">
    <text evidence="2">The sequence shown here is derived from an EMBL/GenBank/DDBJ whole genome shotgun (WGS) entry which is preliminary data.</text>
</comment>
<dbReference type="InterPro" id="IPR029063">
    <property type="entry name" value="SAM-dependent_MTases_sf"/>
</dbReference>
<evidence type="ECO:0000259" key="1">
    <source>
        <dbReference type="Pfam" id="PF13649"/>
    </source>
</evidence>
<evidence type="ECO:0000313" key="3">
    <source>
        <dbReference type="Proteomes" id="UP001315686"/>
    </source>
</evidence>
<reference evidence="2 3" key="1">
    <citation type="journal article" date="2021" name="Arch. Microbiol.">
        <title>Harenicola maris gen. nov., sp. nov. isolated from the Sea of Japan shallow sediments.</title>
        <authorList>
            <person name="Romanenko L.A."/>
            <person name="Kurilenko V.V."/>
            <person name="Chernysheva N.Y."/>
            <person name="Tekutyeva L.A."/>
            <person name="Velansky P.V."/>
            <person name="Svetashev V.I."/>
            <person name="Isaeva M.P."/>
        </authorList>
    </citation>
    <scope>NUCLEOTIDE SEQUENCE [LARGE SCALE GENOMIC DNA]</scope>
    <source>
        <strain evidence="2 3">KMM 3653</strain>
    </source>
</reference>
<gene>
    <name evidence="2" type="ORF">IV417_08525</name>
</gene>
<dbReference type="EMBL" id="JADQAZ010000002">
    <property type="protein sequence ID" value="MBT0957429.1"/>
    <property type="molecule type" value="Genomic_DNA"/>
</dbReference>
<protein>
    <submittedName>
        <fullName evidence="2">Methyltransferase domain-containing protein</fullName>
    </submittedName>
</protein>
<dbReference type="Gene3D" id="3.40.50.150">
    <property type="entry name" value="Vaccinia Virus protein VP39"/>
    <property type="match status" value="1"/>
</dbReference>
<organism evidence="2 3">
    <name type="scientific">Harenicola maris</name>
    <dbReference type="NCBI Taxonomy" id="2841044"/>
    <lineage>
        <taxon>Bacteria</taxon>
        <taxon>Pseudomonadati</taxon>
        <taxon>Pseudomonadota</taxon>
        <taxon>Alphaproteobacteria</taxon>
        <taxon>Rhodobacterales</taxon>
        <taxon>Paracoccaceae</taxon>
        <taxon>Harenicola</taxon>
    </lineage>
</organism>
<dbReference type="RefSeq" id="WP_327793663.1">
    <property type="nucleotide sequence ID" value="NZ_JADQAZ010000002.1"/>
</dbReference>
<dbReference type="AlphaFoldDB" id="A0AAP2CN99"/>
<sequence>MGQKLDTRAIGLDVGLSFMRWLTGAENLHYGLWTGFDVCAQNIGAAQAAYTDKLFGYLPKGPLRILDIGGGAGETAKKLIALGHSVEIVVPSAFLASRCRENAPEAQVHECMFEDYAGQGPFDLCLFSESFQYIPYDTALTRAAELLRPGGEILIADCFRSANYQGVKRSQTVGGGHRLSAVQSHISASALTLLAEEDITEAVAPSIDVEQGLFNVVGHAITRVDGEMQVKKPRARWMLTKFLRMVLKERSRFRLMERLTEQKRTAEVFCHMNRYMILRLHKPEG</sequence>
<feature type="domain" description="Methyltransferase" evidence="1">
    <location>
        <begin position="65"/>
        <end position="151"/>
    </location>
</feature>
<dbReference type="CDD" id="cd02440">
    <property type="entry name" value="AdoMet_MTases"/>
    <property type="match status" value="1"/>
</dbReference>
<name>A0AAP2CN99_9RHOB</name>
<keyword evidence="2" id="KW-0808">Transferase</keyword>
<dbReference type="InterPro" id="IPR041698">
    <property type="entry name" value="Methyltransf_25"/>
</dbReference>
<dbReference type="GO" id="GO:0008168">
    <property type="term" value="F:methyltransferase activity"/>
    <property type="evidence" value="ECO:0007669"/>
    <property type="project" value="UniProtKB-KW"/>
</dbReference>
<dbReference type="SUPFAM" id="SSF53335">
    <property type="entry name" value="S-adenosyl-L-methionine-dependent methyltransferases"/>
    <property type="match status" value="1"/>
</dbReference>
<keyword evidence="2" id="KW-0489">Methyltransferase</keyword>